<sequence>MEAPERIAKYRTLWEQHEAVALGPEQTGRFLLELQVLGRTAEAMHGENDATGGHVHEHAWRKSSRSHPHNDCVEVGLAEDAVLVRDTKDRAGGTLVFTRRQWRRFRADPGLTGASGQ</sequence>
<name>A0A1H1GDL2_9ACTN</name>
<evidence type="ECO:0000313" key="3">
    <source>
        <dbReference type="EMBL" id="SDR11261.1"/>
    </source>
</evidence>
<evidence type="ECO:0000313" key="4">
    <source>
        <dbReference type="Proteomes" id="UP000199301"/>
    </source>
</evidence>
<feature type="compositionally biased region" description="Basic and acidic residues" evidence="1">
    <location>
        <begin position="46"/>
        <end position="60"/>
    </location>
</feature>
<proteinExistence type="predicted"/>
<dbReference type="Pfam" id="PF04149">
    <property type="entry name" value="DUF397"/>
    <property type="match status" value="1"/>
</dbReference>
<evidence type="ECO:0000259" key="2">
    <source>
        <dbReference type="Pfam" id="PF04149"/>
    </source>
</evidence>
<keyword evidence="4" id="KW-1185">Reference proteome</keyword>
<feature type="domain" description="DUF397" evidence="2">
    <location>
        <begin position="59"/>
        <end position="107"/>
    </location>
</feature>
<accession>A0A1H1GDL2</accession>
<reference evidence="4" key="1">
    <citation type="submission" date="2016-10" db="EMBL/GenBank/DDBJ databases">
        <authorList>
            <person name="Varghese N."/>
            <person name="Submissions S."/>
        </authorList>
    </citation>
    <scope>NUCLEOTIDE SEQUENCE [LARGE SCALE GENOMIC DNA]</scope>
    <source>
        <strain evidence="4">DSM 45459</strain>
    </source>
</reference>
<protein>
    <recommendedName>
        <fullName evidence="2">DUF397 domain-containing protein</fullName>
    </recommendedName>
</protein>
<evidence type="ECO:0000256" key="1">
    <source>
        <dbReference type="SAM" id="MobiDB-lite"/>
    </source>
</evidence>
<gene>
    <name evidence="3" type="ORF">SAMN04489718_3585</name>
</gene>
<dbReference type="STRING" id="995062.SAMN04489718_3585"/>
<dbReference type="InterPro" id="IPR007278">
    <property type="entry name" value="DUF397"/>
</dbReference>
<feature type="region of interest" description="Disordered" evidence="1">
    <location>
        <begin position="46"/>
        <end position="69"/>
    </location>
</feature>
<dbReference type="EMBL" id="FNKO01000002">
    <property type="protein sequence ID" value="SDR11261.1"/>
    <property type="molecule type" value="Genomic_DNA"/>
</dbReference>
<organism evidence="3 4">
    <name type="scientific">Actinopolyspora saharensis</name>
    <dbReference type="NCBI Taxonomy" id="995062"/>
    <lineage>
        <taxon>Bacteria</taxon>
        <taxon>Bacillati</taxon>
        <taxon>Actinomycetota</taxon>
        <taxon>Actinomycetes</taxon>
        <taxon>Actinopolysporales</taxon>
        <taxon>Actinopolysporaceae</taxon>
        <taxon>Actinopolyspora</taxon>
    </lineage>
</organism>
<dbReference type="Proteomes" id="UP000199301">
    <property type="component" value="Unassembled WGS sequence"/>
</dbReference>
<dbReference type="AlphaFoldDB" id="A0A1H1GDL2"/>